<reference evidence="3 4" key="1">
    <citation type="submission" date="2019-04" db="EMBL/GenBank/DDBJ databases">
        <title>The sequence and de novo assembly of Takifugu bimaculatus genome using PacBio and Hi-C technologies.</title>
        <authorList>
            <person name="Xu P."/>
            <person name="Liu B."/>
            <person name="Zhou Z."/>
        </authorList>
    </citation>
    <scope>NUCLEOTIDE SEQUENCE [LARGE SCALE GENOMIC DNA]</scope>
    <source>
        <strain evidence="3">TB-2018</strain>
        <tissue evidence="3">Muscle</tissue>
    </source>
</reference>
<dbReference type="GO" id="GO:0006508">
    <property type="term" value="P:proteolysis"/>
    <property type="evidence" value="ECO:0007669"/>
    <property type="project" value="InterPro"/>
</dbReference>
<proteinExistence type="predicted"/>
<protein>
    <recommendedName>
        <fullName evidence="2">Peptidase S1 domain-containing protein</fullName>
    </recommendedName>
</protein>
<evidence type="ECO:0000256" key="1">
    <source>
        <dbReference type="SAM" id="SignalP"/>
    </source>
</evidence>
<dbReference type="AlphaFoldDB" id="A0A4Z2CIC1"/>
<sequence>MTGPLIRSLLLIWATLITRGSVAQANLPASTPLQQVQVPVIGPKQCSCSFSSQVDITSEMICAGEANKGTCQAKLPENAN</sequence>
<evidence type="ECO:0000313" key="3">
    <source>
        <dbReference type="EMBL" id="TNN03911.1"/>
    </source>
</evidence>
<comment type="caution">
    <text evidence="3">The sequence shown here is derived from an EMBL/GenBank/DDBJ whole genome shotgun (WGS) entry which is preliminary data.</text>
</comment>
<feature type="chain" id="PRO_5021283497" description="Peptidase S1 domain-containing protein" evidence="1">
    <location>
        <begin position="26"/>
        <end position="80"/>
    </location>
</feature>
<gene>
    <name evidence="3" type="ORF">fugu_000940</name>
</gene>
<evidence type="ECO:0000259" key="2">
    <source>
        <dbReference type="Pfam" id="PF00089"/>
    </source>
</evidence>
<accession>A0A4Z2CIC1</accession>
<dbReference type="InterPro" id="IPR009003">
    <property type="entry name" value="Peptidase_S1_PA"/>
</dbReference>
<dbReference type="GO" id="GO:0004252">
    <property type="term" value="F:serine-type endopeptidase activity"/>
    <property type="evidence" value="ECO:0007669"/>
    <property type="project" value="InterPro"/>
</dbReference>
<dbReference type="InterPro" id="IPR001254">
    <property type="entry name" value="Trypsin_dom"/>
</dbReference>
<keyword evidence="4" id="KW-1185">Reference proteome</keyword>
<dbReference type="Pfam" id="PF00089">
    <property type="entry name" value="Trypsin"/>
    <property type="match status" value="1"/>
</dbReference>
<evidence type="ECO:0000313" key="4">
    <source>
        <dbReference type="Proteomes" id="UP000516260"/>
    </source>
</evidence>
<dbReference type="Proteomes" id="UP000516260">
    <property type="component" value="Chromosome 1"/>
</dbReference>
<feature type="domain" description="Peptidase S1" evidence="2">
    <location>
        <begin position="22"/>
        <end position="72"/>
    </location>
</feature>
<name>A0A4Z2CIC1_9TELE</name>
<feature type="signal peptide" evidence="1">
    <location>
        <begin position="1"/>
        <end position="25"/>
    </location>
</feature>
<dbReference type="SUPFAM" id="SSF50494">
    <property type="entry name" value="Trypsin-like serine proteases"/>
    <property type="match status" value="1"/>
</dbReference>
<dbReference type="EMBL" id="SWLE01000001">
    <property type="protein sequence ID" value="TNN03911.1"/>
    <property type="molecule type" value="Genomic_DNA"/>
</dbReference>
<keyword evidence="1" id="KW-0732">Signal</keyword>
<dbReference type="Gene3D" id="2.40.10.10">
    <property type="entry name" value="Trypsin-like serine proteases"/>
    <property type="match status" value="1"/>
</dbReference>
<dbReference type="InterPro" id="IPR043504">
    <property type="entry name" value="Peptidase_S1_PA_chymotrypsin"/>
</dbReference>
<organism evidence="3 4">
    <name type="scientific">Takifugu bimaculatus</name>
    <dbReference type="NCBI Taxonomy" id="433685"/>
    <lineage>
        <taxon>Eukaryota</taxon>
        <taxon>Metazoa</taxon>
        <taxon>Chordata</taxon>
        <taxon>Craniata</taxon>
        <taxon>Vertebrata</taxon>
        <taxon>Euteleostomi</taxon>
        <taxon>Actinopterygii</taxon>
        <taxon>Neopterygii</taxon>
        <taxon>Teleostei</taxon>
        <taxon>Neoteleostei</taxon>
        <taxon>Acanthomorphata</taxon>
        <taxon>Eupercaria</taxon>
        <taxon>Tetraodontiformes</taxon>
        <taxon>Tetradontoidea</taxon>
        <taxon>Tetraodontidae</taxon>
        <taxon>Takifugu</taxon>
    </lineage>
</organism>